<accession>A0ABR0ELA2</accession>
<evidence type="ECO:0000313" key="2">
    <source>
        <dbReference type="EMBL" id="KAK4502154.1"/>
    </source>
</evidence>
<comment type="caution">
    <text evidence="2">The sequence shown here is derived from an EMBL/GenBank/DDBJ whole genome shotgun (WGS) entry which is preliminary data.</text>
</comment>
<proteinExistence type="predicted"/>
<feature type="region of interest" description="Disordered" evidence="1">
    <location>
        <begin position="196"/>
        <end position="221"/>
    </location>
</feature>
<evidence type="ECO:0000256" key="1">
    <source>
        <dbReference type="SAM" id="MobiDB-lite"/>
    </source>
</evidence>
<organism evidence="2 3">
    <name type="scientific">Zasmidium cellare</name>
    <name type="common">Wine cellar mold</name>
    <name type="synonym">Racodium cellare</name>
    <dbReference type="NCBI Taxonomy" id="395010"/>
    <lineage>
        <taxon>Eukaryota</taxon>
        <taxon>Fungi</taxon>
        <taxon>Dikarya</taxon>
        <taxon>Ascomycota</taxon>
        <taxon>Pezizomycotina</taxon>
        <taxon>Dothideomycetes</taxon>
        <taxon>Dothideomycetidae</taxon>
        <taxon>Mycosphaerellales</taxon>
        <taxon>Mycosphaerellaceae</taxon>
        <taxon>Zasmidium</taxon>
    </lineage>
</organism>
<gene>
    <name evidence="2" type="ORF">PRZ48_005577</name>
</gene>
<dbReference type="EMBL" id="JAXOVC010000004">
    <property type="protein sequence ID" value="KAK4502154.1"/>
    <property type="molecule type" value="Genomic_DNA"/>
</dbReference>
<dbReference type="Proteomes" id="UP001305779">
    <property type="component" value="Unassembled WGS sequence"/>
</dbReference>
<feature type="region of interest" description="Disordered" evidence="1">
    <location>
        <begin position="227"/>
        <end position="246"/>
    </location>
</feature>
<keyword evidence="3" id="KW-1185">Reference proteome</keyword>
<protein>
    <submittedName>
        <fullName evidence="2">Uncharacterized protein</fullName>
    </submittedName>
</protein>
<evidence type="ECO:0000313" key="3">
    <source>
        <dbReference type="Proteomes" id="UP001305779"/>
    </source>
</evidence>
<reference evidence="2 3" key="1">
    <citation type="journal article" date="2023" name="G3 (Bethesda)">
        <title>A chromosome-level genome assembly of Zasmidium syzygii isolated from banana leaves.</title>
        <authorList>
            <person name="van Westerhoven A.C."/>
            <person name="Mehrabi R."/>
            <person name="Talebi R."/>
            <person name="Steentjes M.B.F."/>
            <person name="Corcolon B."/>
            <person name="Chong P.A."/>
            <person name="Kema G.H.J."/>
            <person name="Seidl M.F."/>
        </authorList>
    </citation>
    <scope>NUCLEOTIDE SEQUENCE [LARGE SCALE GENOMIC DNA]</scope>
    <source>
        <strain evidence="2 3">P124</strain>
    </source>
</reference>
<name>A0ABR0ELA2_ZASCE</name>
<sequence>MSDAEYVQPNTLKVDFSWKKFRCLVTDASPSPEHNASMIVHCNLRKPHLEFRDSNDEELIGTGNLHTFKIDSESEVRGQPMHIKALKRYTTGYTHPSQAYRTFGGSPMNMTWTSSTNFKNWDFVCLDENQEPVARFASNVWAVRKLGFIEFMGDKASDPAAREEIVVVGLTIYYTMLLRMNNIFQLFGAVAAKPGYPKNENEDEHEMYTPEATSSSRDVDLDAKTAHARVSTVGSSSSSAMKPVEG</sequence>